<feature type="compositionally biased region" description="Basic and acidic residues" evidence="2">
    <location>
        <begin position="56"/>
        <end position="66"/>
    </location>
</feature>
<feature type="region of interest" description="Disordered" evidence="2">
    <location>
        <begin position="1024"/>
        <end position="1074"/>
    </location>
</feature>
<feature type="compositionally biased region" description="Basic and acidic residues" evidence="2">
    <location>
        <begin position="150"/>
        <end position="160"/>
    </location>
</feature>
<feature type="region of interest" description="Disordered" evidence="2">
    <location>
        <begin position="370"/>
        <end position="440"/>
    </location>
</feature>
<keyword evidence="1" id="KW-0175">Coiled coil</keyword>
<dbReference type="PANTHER" id="PTHR24216">
    <property type="entry name" value="PAXILLIN-RELATED"/>
    <property type="match status" value="1"/>
</dbReference>
<dbReference type="VEuPathDB" id="TriTrypDB:Lsey_0084_0040"/>
<feature type="compositionally biased region" description="Acidic residues" evidence="2">
    <location>
        <begin position="279"/>
        <end position="292"/>
    </location>
</feature>
<comment type="caution">
    <text evidence="3">The sequence shown here is derived from an EMBL/GenBank/DDBJ whole genome shotgun (WGS) entry which is preliminary data.</text>
</comment>
<organism evidence="3 4">
    <name type="scientific">Leptomonas seymouri</name>
    <dbReference type="NCBI Taxonomy" id="5684"/>
    <lineage>
        <taxon>Eukaryota</taxon>
        <taxon>Discoba</taxon>
        <taxon>Euglenozoa</taxon>
        <taxon>Kinetoplastea</taxon>
        <taxon>Metakinetoplastina</taxon>
        <taxon>Trypanosomatida</taxon>
        <taxon>Trypanosomatidae</taxon>
        <taxon>Leishmaniinae</taxon>
        <taxon>Leptomonas</taxon>
    </lineage>
</organism>
<feature type="coiled-coil region" evidence="1">
    <location>
        <begin position="892"/>
        <end position="989"/>
    </location>
</feature>
<gene>
    <name evidence="3" type="ORF">ABL78_3394</name>
</gene>
<feature type="compositionally biased region" description="Low complexity" evidence="2">
    <location>
        <begin position="257"/>
        <end position="278"/>
    </location>
</feature>
<dbReference type="OMA" id="HATLWAD"/>
<feature type="region of interest" description="Disordered" evidence="2">
    <location>
        <begin position="333"/>
        <end position="358"/>
    </location>
</feature>
<reference evidence="3 4" key="1">
    <citation type="journal article" date="2015" name="PLoS Pathog.">
        <title>Leptomonas seymouri: Adaptations to the Dixenous Life Cycle Analyzed by Genome Sequencing, Transcriptome Profiling and Co-infection with Leishmania donovani.</title>
        <authorList>
            <person name="Kraeva N."/>
            <person name="Butenko A."/>
            <person name="Hlavacova J."/>
            <person name="Kostygov A."/>
            <person name="Myskova J."/>
            <person name="Grybchuk D."/>
            <person name="Lestinova T."/>
            <person name="Votypka J."/>
            <person name="Volf P."/>
            <person name="Opperdoes F."/>
            <person name="Flegontov P."/>
            <person name="Lukes J."/>
            <person name="Yurchenko V."/>
        </authorList>
    </citation>
    <scope>NUCLEOTIDE SEQUENCE [LARGE SCALE GENOMIC DNA]</scope>
    <source>
        <strain evidence="3 4">ATCC 30220</strain>
    </source>
</reference>
<accession>A0A0N0P6D7</accession>
<dbReference type="PANTHER" id="PTHR24216:SF65">
    <property type="entry name" value="PAXILLIN-LIKE PROTEIN 1"/>
    <property type="match status" value="1"/>
</dbReference>
<feature type="compositionally biased region" description="Polar residues" evidence="2">
    <location>
        <begin position="168"/>
        <end position="181"/>
    </location>
</feature>
<feature type="coiled-coil region" evidence="1">
    <location>
        <begin position="527"/>
        <end position="784"/>
    </location>
</feature>
<feature type="compositionally biased region" description="Low complexity" evidence="2">
    <location>
        <begin position="426"/>
        <end position="440"/>
    </location>
</feature>
<feature type="region of interest" description="Disordered" evidence="2">
    <location>
        <begin position="1502"/>
        <end position="1522"/>
    </location>
</feature>
<protein>
    <submittedName>
        <fullName evidence="3">Uncharacterized protein</fullName>
    </submittedName>
</protein>
<proteinExistence type="predicted"/>
<feature type="region of interest" description="Disordered" evidence="2">
    <location>
        <begin position="474"/>
        <end position="517"/>
    </location>
</feature>
<evidence type="ECO:0000313" key="3">
    <source>
        <dbReference type="EMBL" id="KPI87516.1"/>
    </source>
</evidence>
<feature type="compositionally biased region" description="Pro residues" evidence="2">
    <location>
        <begin position="227"/>
        <end position="236"/>
    </location>
</feature>
<feature type="compositionally biased region" description="Low complexity" evidence="2">
    <location>
        <begin position="22"/>
        <end position="35"/>
    </location>
</feature>
<feature type="region of interest" description="Disordered" evidence="2">
    <location>
        <begin position="1264"/>
        <end position="1283"/>
    </location>
</feature>
<feature type="region of interest" description="Disordered" evidence="2">
    <location>
        <begin position="1"/>
        <end position="292"/>
    </location>
</feature>
<evidence type="ECO:0000256" key="2">
    <source>
        <dbReference type="SAM" id="MobiDB-lite"/>
    </source>
</evidence>
<sequence>MHTTLRSNLAASQQQPSPFIVASPLSSPSHAAPVPRGATTNTTEIHMDSADELEHEAEMLDSEHAAEPLGTPRRYPREHDVAASAALERPRPQSLSDAAGVAGQGGSSATSPPPAPRSSLSTYQLASAALRRLPTRPAPSAAGVVASTVADERTHSHSSLDDEAAFGETQTGRSHRSIAQTASSSHAAPAPPLWNSSAAHNSGHAQQSALPSPATRRAAISPGRFQVPPPVQPPSSPTAAAHHSSSPHEHPSPPLPSRLTRSSADATRSRTSSRSESGAEADDGVDYEDDEVEEDVAARVLSSLQQKDAVIYQLTRAVSTLEKENEALRCVAASPSRASTAVTSNGRRTGVTDAATTPPRATAQALFHSATLSPTPEGQRALNGSPGTAEKRDALSRSPSQPTTPLRWWKQHPKASRAQGEATEALRGSPLKSRKLSSPSHSLAAAHAAVDTVAALQEALAEKEAELAEVKAQLSRTGSGDVFKKPSQLVSPGSHAAVSTDSDGAGDGALHPGTSVGGGAPVVEGALEAARDRVAQLEYQLETLQEEKREDQLTMREHIAHLTRELRGERKETRRQERQHKLELAGLQREVAALADQLEHQFRAAMATSASPSSHQEVLQQQLAEARRRADAVLHEHTSAQRQWLQELEEQKRLLEETREAARASEAQVQAQAQHEVTLLQQLTQQQEDVEARVQQWKQGVSQAQKDLAELRAVHRGTEATVAIQRSEIQELTEALAAATLQHAHDEQRVEQLEAQGELLRQQLRQVEGELATERTRVEQLRQEAAEGVGHVLSEQDNVHRTLLKHVESCMKGSEAVESALLEAEASRHEVSAQLTRALAERDEYHRLLRENSLQAQTQALEQQQLFQEGQEALQQRLRDTQRSLVESNGALETTQRELHAATEKLQRLESEQREVLEEKEKAESRLRRVEASMEQQTAHLVEAKESLKEALQAQLSTANTLRRAEQQLRVLREAAHRAEERRTQEQHALQRLVKLLWNSELQKQHSATMTAMSHTALVPQSQRFQAHAHASQPLRGAHQKAKAKGTALEVAPTSEEDDAAGEGQQWCNESGDAAARQFASSSATRSSSSASSTAESVVMSAVSTADVVATTAHPSSIHGEANSEYENECSFAGRRTQHVDVGRPLPPPPPPPRDALFHHEAPTFRNTGRLMVATVDDASQLHPMTSTHKPTHTTVLVDQTERSALHGSREELYVMRTLCAIHDAVQRLLLAHSAVVRELSTKRTAVRTLVNERKAQQKALEKAQRALTEQQHEAERRKRETARVLRAEANAALEDLRGELEKRHALELEAKLEGEMHEHEKKQRQLQALCVSRVCAQLITFVKQLPGTLHASLSSLAMPVVVEHTKEDADLPPPADPVTVATSSLFLQTSASPEVQAECDQIARDVLGLAGGWSDLSAAAVVDSTTSMSPPTPPACMAVTRSGEHAPHDYVAAAVGREGAAFSLREPAVWPVKELAELQELLHVYLRPLFSLPVCASKRDETVATPTRVSDPKENAAPGVEGEEQLSVAMGLCQWMKSLRLSSAAAPASTPHRNVNAQGPQGATAASTVSASEPLACLLNECVAHVMQHVLLGGVVHVMDGLR</sequence>
<keyword evidence="4" id="KW-1185">Reference proteome</keyword>
<feature type="compositionally biased region" description="Polar residues" evidence="2">
    <location>
        <begin position="336"/>
        <end position="347"/>
    </location>
</feature>
<name>A0A0N0P6D7_LEPSE</name>
<feature type="compositionally biased region" description="Polar residues" evidence="2">
    <location>
        <begin position="1"/>
        <end position="17"/>
    </location>
</feature>
<dbReference type="EMBL" id="LJSK01000084">
    <property type="protein sequence ID" value="KPI87516.1"/>
    <property type="molecule type" value="Genomic_DNA"/>
</dbReference>
<feature type="coiled-coil region" evidence="1">
    <location>
        <begin position="446"/>
        <end position="473"/>
    </location>
</feature>
<evidence type="ECO:0000313" key="4">
    <source>
        <dbReference type="Proteomes" id="UP000038009"/>
    </source>
</evidence>
<feature type="compositionally biased region" description="Polar residues" evidence="2">
    <location>
        <begin position="194"/>
        <end position="210"/>
    </location>
</feature>
<evidence type="ECO:0000256" key="1">
    <source>
        <dbReference type="SAM" id="Coils"/>
    </source>
</evidence>
<dbReference type="Proteomes" id="UP000038009">
    <property type="component" value="Unassembled WGS sequence"/>
</dbReference>
<dbReference type="OrthoDB" id="267688at2759"/>